<dbReference type="RefSeq" id="WP_062293838.1">
    <property type="nucleotide sequence ID" value="NZ_CP012036.1"/>
</dbReference>
<protein>
    <recommendedName>
        <fullName evidence="4">DUF5331 domain-containing protein</fullName>
    </recommendedName>
</protein>
<dbReference type="EMBL" id="CP012036">
    <property type="protein sequence ID" value="ALF53835.1"/>
    <property type="molecule type" value="Genomic_DNA"/>
</dbReference>
<feature type="region of interest" description="Disordered" evidence="1">
    <location>
        <begin position="206"/>
        <end position="244"/>
    </location>
</feature>
<dbReference type="STRING" id="224013.ACX27_14825"/>
<feature type="compositionally biased region" description="Polar residues" evidence="1">
    <location>
        <begin position="206"/>
        <end position="242"/>
    </location>
</feature>
<dbReference type="OrthoDB" id="484822at2"/>
<evidence type="ECO:0000313" key="3">
    <source>
        <dbReference type="Proteomes" id="UP000062645"/>
    </source>
</evidence>
<dbReference type="AlphaFoldDB" id="A0A0M4SLL1"/>
<reference evidence="2 3" key="2">
    <citation type="journal article" date="2016" name="Genome Announc.">
        <title>Draft Genome Sequence of the N2-Fixing Cyanobacterium Nostoc piscinale CENA21, Isolated from the Brazilian Amazon Floodplain.</title>
        <authorList>
            <person name="Leao T."/>
            <person name="Guimaraes P.I."/>
            <person name="de Melo A.G."/>
            <person name="Ramos R.T."/>
            <person name="Leao P.N."/>
            <person name="Silva A."/>
            <person name="Fiore M.F."/>
            <person name="Schneider M.P."/>
        </authorList>
    </citation>
    <scope>NUCLEOTIDE SEQUENCE [LARGE SCALE GENOMIC DNA]</scope>
    <source>
        <strain evidence="2 3">CENA21</strain>
    </source>
</reference>
<dbReference type="Proteomes" id="UP000062645">
    <property type="component" value="Chromosome"/>
</dbReference>
<dbReference type="PATRIC" id="fig|224013.5.peg.3576"/>
<keyword evidence="3" id="KW-1185">Reference proteome</keyword>
<reference evidence="3" key="1">
    <citation type="submission" date="2015-07" db="EMBL/GenBank/DDBJ databases">
        <title>Genome Of Nitrogen-Fixing Cyanobacterium Nostoc piscinale CENA21 From Solimoes/Amazon River Floodplain Sediments And Comparative Genomics To Uncover Biosynthetic Natural Products Potential.</title>
        <authorList>
            <person name="Leao T.F."/>
            <person name="Leao P.N."/>
            <person name="Guimaraes P.I."/>
            <person name="de Melo A.G.C."/>
            <person name="Ramos R.T.J."/>
            <person name="Silva A."/>
            <person name="Fiore M.F."/>
            <person name="Schneider M.P.C."/>
        </authorList>
    </citation>
    <scope>NUCLEOTIDE SEQUENCE [LARGE SCALE GENOMIC DNA]</scope>
    <source>
        <strain evidence="3">CENA21</strain>
    </source>
</reference>
<evidence type="ECO:0000256" key="1">
    <source>
        <dbReference type="SAM" id="MobiDB-lite"/>
    </source>
</evidence>
<organism evidence="2 3">
    <name type="scientific">Nostoc piscinale CENA21</name>
    <dbReference type="NCBI Taxonomy" id="224013"/>
    <lineage>
        <taxon>Bacteria</taxon>
        <taxon>Bacillati</taxon>
        <taxon>Cyanobacteriota</taxon>
        <taxon>Cyanophyceae</taxon>
        <taxon>Nostocales</taxon>
        <taxon>Nostocaceae</taxon>
        <taxon>Nostoc</taxon>
    </lineage>
</organism>
<evidence type="ECO:0000313" key="2">
    <source>
        <dbReference type="EMBL" id="ALF53835.1"/>
    </source>
</evidence>
<proteinExistence type="predicted"/>
<evidence type="ECO:0008006" key="4">
    <source>
        <dbReference type="Google" id="ProtNLM"/>
    </source>
</evidence>
<accession>A0A0M4SLL1</accession>
<sequence length="261" mass="28955">MNIQQLRQSLKMKWLGYYKQNRPWLVKMRVWGNYNGLRRPSSGFILATLSVLEPEFEQMLSFMMDLNNNPDAIVTALGLNFNPDDELRLTNLDEVAPIKEFPENKSLEEQPVRSLATANDIIPQSPATIEHPENITSDSPQAHQPLPAFAVATKVSLKSAHKSRQNIPISALALATTVPNNGKTVALAVELPNHGKLMPRSIVVSRQTEVKSQTKTAPSLTETTGVSTNGKSPQNLKTQPLTHSHARSLASWVDEFCQGRE</sequence>
<dbReference type="InterPro" id="IPR020346">
    <property type="entry name" value="Uncharacterised_15.3kDa"/>
</dbReference>
<gene>
    <name evidence="2" type="ORF">ACX27_14825</name>
</gene>
<dbReference type="KEGG" id="npz:ACX27_14825"/>
<dbReference type="Pfam" id="PF17265">
    <property type="entry name" value="DUF5331"/>
    <property type="match status" value="1"/>
</dbReference>
<name>A0A0M4SLL1_9NOSO</name>